<comment type="similarity">
    <text evidence="2">Belongs to the ING family.</text>
</comment>
<evidence type="ECO:0000256" key="9">
    <source>
        <dbReference type="PIRSR" id="PIRSR628651-51"/>
    </source>
</evidence>
<dbReference type="InterPro" id="IPR046496">
    <property type="entry name" value="DUF6589"/>
</dbReference>
<evidence type="ECO:0000256" key="6">
    <source>
        <dbReference type="ARBA" id="ARBA00022853"/>
    </source>
</evidence>
<protein>
    <recommendedName>
        <fullName evidence="10">Zinc finger PHD-type domain-containing protein</fullName>
    </recommendedName>
</protein>
<evidence type="ECO:0000256" key="1">
    <source>
        <dbReference type="ARBA" id="ARBA00004123"/>
    </source>
</evidence>
<keyword evidence="7" id="KW-0539">Nucleus</keyword>
<dbReference type="SUPFAM" id="SSF57903">
    <property type="entry name" value="FYVE/PHD zinc finger"/>
    <property type="match status" value="1"/>
</dbReference>
<dbReference type="OrthoDB" id="5952546at2759"/>
<dbReference type="EnsemblMetazoa" id="XM_038207050.1">
    <property type="protein sequence ID" value="XP_038062978.1"/>
    <property type="gene ID" value="LOC119733651"/>
</dbReference>
<dbReference type="PANTHER" id="PTHR10333:SF42">
    <property type="entry name" value="INHIBITOR OF GROWTH PROTEIN 5"/>
    <property type="match status" value="1"/>
</dbReference>
<dbReference type="InterPro" id="IPR028651">
    <property type="entry name" value="ING_fam"/>
</dbReference>
<feature type="binding site" evidence="9">
    <location>
        <position position="545"/>
    </location>
    <ligand>
        <name>Zn(2+)</name>
        <dbReference type="ChEBI" id="CHEBI:29105"/>
        <label>1</label>
    </ligand>
</feature>
<feature type="binding site" evidence="9">
    <location>
        <position position="567"/>
    </location>
    <ligand>
        <name>Zn(2+)</name>
        <dbReference type="ChEBI" id="CHEBI:29105"/>
        <label>2</label>
    </ligand>
</feature>
<dbReference type="InterPro" id="IPR011011">
    <property type="entry name" value="Znf_FYVE_PHD"/>
</dbReference>
<evidence type="ECO:0000256" key="5">
    <source>
        <dbReference type="ARBA" id="ARBA00022833"/>
    </source>
</evidence>
<dbReference type="PANTHER" id="PTHR10333">
    <property type="entry name" value="INHIBITOR OF GROWTH PROTEIN"/>
    <property type="match status" value="1"/>
</dbReference>
<evidence type="ECO:0000259" key="10">
    <source>
        <dbReference type="SMART" id="SM00249"/>
    </source>
</evidence>
<organism evidence="11 12">
    <name type="scientific">Patiria miniata</name>
    <name type="common">Bat star</name>
    <name type="synonym">Asterina miniata</name>
    <dbReference type="NCBI Taxonomy" id="46514"/>
    <lineage>
        <taxon>Eukaryota</taxon>
        <taxon>Metazoa</taxon>
        <taxon>Echinodermata</taxon>
        <taxon>Eleutherozoa</taxon>
        <taxon>Asterozoa</taxon>
        <taxon>Asteroidea</taxon>
        <taxon>Valvatacea</taxon>
        <taxon>Valvatida</taxon>
        <taxon>Asterinidae</taxon>
        <taxon>Patiria</taxon>
    </lineage>
</organism>
<evidence type="ECO:0000256" key="2">
    <source>
        <dbReference type="ARBA" id="ARBA00010210"/>
    </source>
</evidence>
<feature type="binding site" evidence="9">
    <location>
        <position position="563"/>
    </location>
    <ligand>
        <name>Zn(2+)</name>
        <dbReference type="ChEBI" id="CHEBI:29105"/>
        <label>2</label>
    </ligand>
</feature>
<feature type="site" description="Histone H3K4me3 binding" evidence="8">
    <location>
        <position position="530"/>
    </location>
</feature>
<keyword evidence="12" id="KW-1185">Reference proteome</keyword>
<feature type="binding site" evidence="9">
    <location>
        <position position="519"/>
    </location>
    <ligand>
        <name>Zn(2+)</name>
        <dbReference type="ChEBI" id="CHEBI:29105"/>
        <label>1</label>
    </ligand>
</feature>
<dbReference type="InterPro" id="IPR001965">
    <property type="entry name" value="Znf_PHD"/>
</dbReference>
<feature type="site" description="Histone H3K4me3 binding" evidence="8">
    <location>
        <position position="534"/>
    </location>
</feature>
<feature type="site" description="Histone H3K4me3 binding" evidence="8">
    <location>
        <position position="543"/>
    </location>
</feature>
<dbReference type="AlphaFoldDB" id="A0A914AH06"/>
<evidence type="ECO:0000313" key="12">
    <source>
        <dbReference type="Proteomes" id="UP000887568"/>
    </source>
</evidence>
<comment type="subcellular location">
    <subcellularLocation>
        <location evidence="1">Nucleus</location>
    </subcellularLocation>
</comment>
<feature type="site" description="Histone H3K4me3 binding" evidence="8">
    <location>
        <position position="518"/>
    </location>
</feature>
<dbReference type="InterPro" id="IPR013083">
    <property type="entry name" value="Znf_RING/FYVE/PHD"/>
</dbReference>
<feature type="domain" description="Zinc finger PHD-type" evidence="10">
    <location>
        <begin position="518"/>
        <end position="567"/>
    </location>
</feature>
<feature type="binding site" evidence="9">
    <location>
        <position position="538"/>
    </location>
    <ligand>
        <name>Zn(2+)</name>
        <dbReference type="ChEBI" id="CHEBI:29105"/>
        <label>2</label>
    </ligand>
</feature>
<evidence type="ECO:0000256" key="4">
    <source>
        <dbReference type="ARBA" id="ARBA00022771"/>
    </source>
</evidence>
<dbReference type="GO" id="GO:0006325">
    <property type="term" value="P:chromatin organization"/>
    <property type="evidence" value="ECO:0007669"/>
    <property type="project" value="UniProtKB-KW"/>
</dbReference>
<dbReference type="SMART" id="SM00249">
    <property type="entry name" value="PHD"/>
    <property type="match status" value="1"/>
</dbReference>
<dbReference type="GeneID" id="119733651"/>
<dbReference type="Pfam" id="PF20231">
    <property type="entry name" value="DUF6589"/>
    <property type="match status" value="1"/>
</dbReference>
<dbReference type="GO" id="GO:0008270">
    <property type="term" value="F:zinc ion binding"/>
    <property type="evidence" value="ECO:0007669"/>
    <property type="project" value="UniProtKB-KW"/>
</dbReference>
<keyword evidence="3 9" id="KW-0479">Metal-binding</keyword>
<accession>A0A914AH06</accession>
<dbReference type="Proteomes" id="UP000887568">
    <property type="component" value="Unplaced"/>
</dbReference>
<evidence type="ECO:0000256" key="7">
    <source>
        <dbReference type="ARBA" id="ARBA00023242"/>
    </source>
</evidence>
<proteinExistence type="inferred from homology"/>
<feature type="binding site" evidence="9">
    <location>
        <position position="533"/>
    </location>
    <ligand>
        <name>Zn(2+)</name>
        <dbReference type="ChEBI" id="CHEBI:29105"/>
        <label>2</label>
    </ligand>
</feature>
<evidence type="ECO:0000256" key="8">
    <source>
        <dbReference type="PIRSR" id="PIRSR628651-50"/>
    </source>
</evidence>
<feature type="binding site" evidence="9">
    <location>
        <position position="548"/>
    </location>
    <ligand>
        <name>Zn(2+)</name>
        <dbReference type="ChEBI" id="CHEBI:29105"/>
        <label>1</label>
    </ligand>
</feature>
<name>A0A914AH06_PATMI</name>
<feature type="binding site" evidence="9">
    <location>
        <position position="521"/>
    </location>
    <ligand>
        <name>Zn(2+)</name>
        <dbReference type="ChEBI" id="CHEBI:29105"/>
        <label>1</label>
    </ligand>
</feature>
<reference evidence="11" key="1">
    <citation type="submission" date="2022-11" db="UniProtKB">
        <authorList>
            <consortium name="EnsemblMetazoa"/>
        </authorList>
    </citation>
    <scope>IDENTIFICATION</scope>
</reference>
<dbReference type="OMA" id="DETTMIC"/>
<evidence type="ECO:0000256" key="3">
    <source>
        <dbReference type="ARBA" id="ARBA00022723"/>
    </source>
</evidence>
<dbReference type="RefSeq" id="XP_038062978.1">
    <property type="nucleotide sequence ID" value="XM_038207050.1"/>
</dbReference>
<keyword evidence="4" id="KW-0863">Zinc-finger</keyword>
<sequence length="812" mass="92800">MCLSFISLQTSRRMSAKTKAVRSIQRSRYYSGFKELISSSNRAKSDFFRLIRDEVHKSFQFVLNDGGSALCDSSLNLPDLKAYNFEEIEQNLATECPALLAALQGCVMKSKKKTDKQRTAMVGTIASMLGHFRRPRKCCQLQTLNGIQMWMAGCKRKVFTRFNHLSWCVGVTGARKAVDRITNNHDEKLQGWKNALTRFDRGEFWTEKEPLGYSLCFDNVNHFITARHQSKQRQNRQLNLTQMYASRDRIPTTDLSNDKPDSDTIRGIPVSHLLPSSQEECMLRDEMVIITSRILCQEITPLRHLKNEWDIVHQYSEESSKQSDMVPLGVIEKDESKTDEMIEILDTLHKYVPRNERDGPGTLILHGDGLSCERVKDAQNARINGATQWAQLTGLQPCVQEWHKQVIILQDIYNHLYNSTSGKDKMTLFHLRNVFGHHNVTATVKKSYNFNAEFLEFATHGFIAAYALHLVGSQHSHQPLDIPSSKEDQVQYVTSISRQIVDDVFLPSQAANILHSPYCVCKDYVDETTMICCDNTHCQEGSWFHLQCVGIPEDRVPKGKWYCSTECRRASSHKKKKSCKRETKTNEQAKIDRVREYNKSVIFHGLNFLIRRDAIRQNDGNRMIAHWKSDLVTFLTGTHNKYMVLAHRLLMGVNGAFSDRIAKTLVWNRTVNPSGCPGRNIAMDLQMEMLNKTYKENVRVSRGKLTSATINRHSKIIGIGQSLSNLYDELTSTRSPQSATSSPDRTTDTQALIKMVLDYNSFDNIPGRAHDSFPQFQHQRPPLEEPAKLKAKLNKLTESMADRSHLVESLNQ</sequence>
<keyword evidence="6" id="KW-0156">Chromatin regulator</keyword>
<dbReference type="Gene3D" id="3.30.40.10">
    <property type="entry name" value="Zinc/RING finger domain, C3HC4 (zinc finger)"/>
    <property type="match status" value="1"/>
</dbReference>
<dbReference type="GO" id="GO:0005634">
    <property type="term" value="C:nucleus"/>
    <property type="evidence" value="ECO:0007669"/>
    <property type="project" value="UniProtKB-SubCell"/>
</dbReference>
<keyword evidence="5 9" id="KW-0862">Zinc</keyword>
<evidence type="ECO:0000313" key="11">
    <source>
        <dbReference type="EnsemblMetazoa" id="XP_038062978.1"/>
    </source>
</evidence>